<feature type="region of interest" description="Disordered" evidence="1">
    <location>
        <begin position="50"/>
        <end position="72"/>
    </location>
</feature>
<keyword evidence="4" id="KW-1185">Reference proteome</keyword>
<feature type="region of interest" description="Disordered" evidence="1">
    <location>
        <begin position="173"/>
        <end position="193"/>
    </location>
</feature>
<keyword evidence="2" id="KW-0812">Transmembrane</keyword>
<keyword evidence="2" id="KW-0472">Membrane</keyword>
<evidence type="ECO:0000313" key="3">
    <source>
        <dbReference type="EMBL" id="RDH28728.1"/>
    </source>
</evidence>
<dbReference type="RefSeq" id="XP_026621750.1">
    <property type="nucleotide sequence ID" value="XM_026767751.1"/>
</dbReference>
<keyword evidence="2" id="KW-1133">Transmembrane helix</keyword>
<evidence type="ECO:0000313" key="4">
    <source>
        <dbReference type="Proteomes" id="UP000253729"/>
    </source>
</evidence>
<feature type="compositionally biased region" description="Basic and acidic residues" evidence="1">
    <location>
        <begin position="184"/>
        <end position="193"/>
    </location>
</feature>
<dbReference type="GeneID" id="38136107"/>
<sequence>MTSTFLLPRRLAALTLSKPLFPTPQATTAAAATRALPTYLHHKHNATQIQQTRPLSHTPHHLSSPFRLTTNNPNTYTPEDAEGEYYSPYKPKRQWPPDMSKLSPKHQFRLERKYRRRAALKYARPKWVKATKITQWVVIGFVLVYALLFMEWDERGSPFDEIRRTFFAGVKGAFSTPPPPRPVKRSEDESGAQ</sequence>
<evidence type="ECO:0000256" key="1">
    <source>
        <dbReference type="SAM" id="MobiDB-lite"/>
    </source>
</evidence>
<dbReference type="EMBL" id="KZ852073">
    <property type="protein sequence ID" value="RDH28728.1"/>
    <property type="molecule type" value="Genomic_DNA"/>
</dbReference>
<protein>
    <submittedName>
        <fullName evidence="3">Uncharacterized protein</fullName>
    </submittedName>
</protein>
<feature type="transmembrane region" description="Helical" evidence="2">
    <location>
        <begin position="133"/>
        <end position="150"/>
    </location>
</feature>
<evidence type="ECO:0000256" key="2">
    <source>
        <dbReference type="SAM" id="Phobius"/>
    </source>
</evidence>
<accession>A0A3F3PPH4</accession>
<organism evidence="3 4">
    <name type="scientific">Aspergillus welwitschiae</name>
    <dbReference type="NCBI Taxonomy" id="1341132"/>
    <lineage>
        <taxon>Eukaryota</taxon>
        <taxon>Fungi</taxon>
        <taxon>Dikarya</taxon>
        <taxon>Ascomycota</taxon>
        <taxon>Pezizomycotina</taxon>
        <taxon>Eurotiomycetes</taxon>
        <taxon>Eurotiomycetidae</taxon>
        <taxon>Eurotiales</taxon>
        <taxon>Aspergillaceae</taxon>
        <taxon>Aspergillus</taxon>
        <taxon>Aspergillus subgen. Circumdati</taxon>
    </lineage>
</organism>
<dbReference type="AlphaFoldDB" id="A0A3F3PPH4"/>
<name>A0A3F3PPH4_9EURO</name>
<gene>
    <name evidence="3" type="ORF">BDQ94DRAFT_151435</name>
</gene>
<dbReference type="STRING" id="1341132.A0A3F3PPH4"/>
<reference evidence="3 4" key="1">
    <citation type="submission" date="2018-07" db="EMBL/GenBank/DDBJ databases">
        <title>The genomes of Aspergillus section Nigri reveals drivers in fungal speciation.</title>
        <authorList>
            <consortium name="DOE Joint Genome Institute"/>
            <person name="Vesth T.C."/>
            <person name="Nybo J."/>
            <person name="Theobald S."/>
            <person name="Brandl J."/>
            <person name="Frisvad J.C."/>
            <person name="Nielsen K.F."/>
            <person name="Lyhne E.K."/>
            <person name="Kogle M.E."/>
            <person name="Kuo A."/>
            <person name="Riley R."/>
            <person name="Clum A."/>
            <person name="Nolan M."/>
            <person name="Lipzen A."/>
            <person name="Salamov A."/>
            <person name="Henrissat B."/>
            <person name="Wiebenga A."/>
            <person name="De vries R.P."/>
            <person name="Grigoriev I.V."/>
            <person name="Mortensen U.H."/>
            <person name="Andersen M.R."/>
            <person name="Baker S.E."/>
        </authorList>
    </citation>
    <scope>NUCLEOTIDE SEQUENCE [LARGE SCALE GENOMIC DNA]</scope>
    <source>
        <strain evidence="3 4">CBS 139.54b</strain>
    </source>
</reference>
<proteinExistence type="predicted"/>
<dbReference type="Proteomes" id="UP000253729">
    <property type="component" value="Unassembled WGS sequence"/>
</dbReference>